<comment type="caution">
    <text evidence="3">The sequence shown here is derived from an EMBL/GenBank/DDBJ whole genome shotgun (WGS) entry which is preliminary data.</text>
</comment>
<gene>
    <name evidence="3" type="ORF">AB675_8459</name>
</gene>
<feature type="domain" description="Phosphatidate phosphatase APP1 catalytic" evidence="2">
    <location>
        <begin position="202"/>
        <end position="352"/>
    </location>
</feature>
<dbReference type="GO" id="GO:0008195">
    <property type="term" value="F:phosphatidate phosphatase activity"/>
    <property type="evidence" value="ECO:0007669"/>
    <property type="project" value="InterPro"/>
</dbReference>
<dbReference type="InterPro" id="IPR019236">
    <property type="entry name" value="APP1_cat"/>
</dbReference>
<dbReference type="GeneID" id="28740786"/>
<dbReference type="Proteomes" id="UP000038010">
    <property type="component" value="Unassembled WGS sequence"/>
</dbReference>
<proteinExistence type="predicted"/>
<dbReference type="GO" id="GO:0030479">
    <property type="term" value="C:actin cortical patch"/>
    <property type="evidence" value="ECO:0007669"/>
    <property type="project" value="TreeGrafter"/>
</dbReference>
<sequence>MASPFKTRESEMEAESRKAANFPEVEKSLFEKYSDGDMSLVDKFTSFLGTNNPFGKKATPEENEVWLLDNTAYRPTKSGKLEPWQAEFVCAYFIKGRKDLNKDVSKLLDTLGLDGELGKDPAVTKTIEERLKPFVHAISPAHSIELNIDRKLGPSDPNGISSQVLLTGGGDDANGKTVQCTSIEGYPPTTNTMTFVAPEGWLICSDIDDTIKRTMTPDPLGVLKSTFVDEPEVIKGMPELYRTIDEHFSPAWFYLSASPYNLYPFLRKFINANFKQGTIILRDKSWMFFAGLLQSLTEGVQEYKTDRLRKIHSWLPQRKVICIGDSTQSDPESYAALYREFPGWIKAIYIRKVTDAPFMDQKNRDERFQKAFKDIPSSDWTVFEKPSELNNHLKHLTGEVH</sequence>
<protein>
    <submittedName>
        <fullName evidence="3">Phosphatidate phosphatase APP1</fullName>
    </submittedName>
</protein>
<evidence type="ECO:0000313" key="3">
    <source>
        <dbReference type="EMBL" id="KPI44770.1"/>
    </source>
</evidence>
<keyword evidence="4" id="KW-1185">Reference proteome</keyword>
<reference evidence="3 4" key="1">
    <citation type="submission" date="2015-06" db="EMBL/GenBank/DDBJ databases">
        <title>Draft genome of the ant-associated black yeast Phialophora attae CBS 131958.</title>
        <authorList>
            <person name="Moreno L.F."/>
            <person name="Stielow B.J."/>
            <person name="de Hoog S."/>
            <person name="Vicente V.A."/>
            <person name="Weiss V.A."/>
            <person name="de Vries M."/>
            <person name="Cruz L.M."/>
            <person name="Souza E.M."/>
        </authorList>
    </citation>
    <scope>NUCLEOTIDE SEQUENCE [LARGE SCALE GENOMIC DNA]</scope>
    <source>
        <strain evidence="3 4">CBS 131958</strain>
    </source>
</reference>
<name>A0A0N1HAA9_9EURO</name>
<dbReference type="VEuPathDB" id="FungiDB:AB675_8459"/>
<dbReference type="OrthoDB" id="414243at2759"/>
<dbReference type="EMBL" id="LFJN01000003">
    <property type="protein sequence ID" value="KPI44770.1"/>
    <property type="molecule type" value="Genomic_DNA"/>
</dbReference>
<evidence type="ECO:0000313" key="4">
    <source>
        <dbReference type="Proteomes" id="UP000038010"/>
    </source>
</evidence>
<dbReference type="AlphaFoldDB" id="A0A0N1HAA9"/>
<dbReference type="Pfam" id="PF09949">
    <property type="entry name" value="APP1_cat"/>
    <property type="match status" value="1"/>
</dbReference>
<dbReference type="RefSeq" id="XP_018004733.1">
    <property type="nucleotide sequence ID" value="XM_018148906.1"/>
</dbReference>
<evidence type="ECO:0000256" key="1">
    <source>
        <dbReference type="SAM" id="MobiDB-lite"/>
    </source>
</evidence>
<feature type="region of interest" description="Disordered" evidence="1">
    <location>
        <begin position="1"/>
        <end position="20"/>
    </location>
</feature>
<accession>A0A0N1HAA9</accession>
<dbReference type="PANTHER" id="PTHR28208">
    <property type="entry name" value="PHOSPHATIDATE PHOSPHATASE APP1"/>
    <property type="match status" value="1"/>
</dbReference>
<dbReference type="PANTHER" id="PTHR28208:SF1">
    <property type="entry name" value="FILAMENT ORGANIZATION PROTEIN APP1-LIKE, PUTATIVE (AFU_ORTHOLOGUE AFUA_1G06650)-RELATED"/>
    <property type="match status" value="1"/>
</dbReference>
<evidence type="ECO:0000259" key="2">
    <source>
        <dbReference type="Pfam" id="PF09949"/>
    </source>
</evidence>
<dbReference type="InterPro" id="IPR052935">
    <property type="entry name" value="Mg2+_PAP"/>
</dbReference>
<organism evidence="3 4">
    <name type="scientific">Cyphellophora attinorum</name>
    <dbReference type="NCBI Taxonomy" id="1664694"/>
    <lineage>
        <taxon>Eukaryota</taxon>
        <taxon>Fungi</taxon>
        <taxon>Dikarya</taxon>
        <taxon>Ascomycota</taxon>
        <taxon>Pezizomycotina</taxon>
        <taxon>Eurotiomycetes</taxon>
        <taxon>Chaetothyriomycetidae</taxon>
        <taxon>Chaetothyriales</taxon>
        <taxon>Cyphellophoraceae</taxon>
        <taxon>Cyphellophora</taxon>
    </lineage>
</organism>